<gene>
    <name evidence="3" type="ORF">ENV54_01375</name>
</gene>
<reference evidence="3" key="1">
    <citation type="journal article" date="2020" name="mSystems">
        <title>Genome- and Community-Level Interaction Insights into Carbon Utilization and Element Cycling Functions of Hydrothermarchaeota in Hydrothermal Sediment.</title>
        <authorList>
            <person name="Zhou Z."/>
            <person name="Liu Y."/>
            <person name="Xu W."/>
            <person name="Pan J."/>
            <person name="Luo Z.H."/>
            <person name="Li M."/>
        </authorList>
    </citation>
    <scope>NUCLEOTIDE SEQUENCE [LARGE SCALE GENOMIC DNA]</scope>
    <source>
        <strain evidence="3">SpSt-769</strain>
    </source>
</reference>
<keyword evidence="2" id="KW-0472">Membrane</keyword>
<organism evidence="3">
    <name type="scientific">Desulfomonile tiedjei</name>
    <dbReference type="NCBI Taxonomy" id="2358"/>
    <lineage>
        <taxon>Bacteria</taxon>
        <taxon>Pseudomonadati</taxon>
        <taxon>Thermodesulfobacteriota</taxon>
        <taxon>Desulfomonilia</taxon>
        <taxon>Desulfomonilales</taxon>
        <taxon>Desulfomonilaceae</taxon>
        <taxon>Desulfomonile</taxon>
    </lineage>
</organism>
<proteinExistence type="predicted"/>
<accession>A0A7C4EQX9</accession>
<feature type="compositionally biased region" description="Pro residues" evidence="1">
    <location>
        <begin position="110"/>
        <end position="123"/>
    </location>
</feature>
<evidence type="ECO:0000256" key="2">
    <source>
        <dbReference type="SAM" id="Phobius"/>
    </source>
</evidence>
<evidence type="ECO:0000256" key="1">
    <source>
        <dbReference type="SAM" id="MobiDB-lite"/>
    </source>
</evidence>
<feature type="region of interest" description="Disordered" evidence="1">
    <location>
        <begin position="94"/>
        <end position="163"/>
    </location>
</feature>
<dbReference type="EMBL" id="DTGT01000043">
    <property type="protein sequence ID" value="HGH59929.1"/>
    <property type="molecule type" value="Genomic_DNA"/>
</dbReference>
<keyword evidence="2" id="KW-0812">Transmembrane</keyword>
<protein>
    <submittedName>
        <fullName evidence="3">Uncharacterized protein</fullName>
    </submittedName>
</protein>
<keyword evidence="2" id="KW-1133">Transmembrane helix</keyword>
<evidence type="ECO:0000313" key="3">
    <source>
        <dbReference type="EMBL" id="HGH59929.1"/>
    </source>
</evidence>
<feature type="transmembrane region" description="Helical" evidence="2">
    <location>
        <begin position="25"/>
        <end position="43"/>
    </location>
</feature>
<comment type="caution">
    <text evidence="3">The sequence shown here is derived from an EMBL/GenBank/DDBJ whole genome shotgun (WGS) entry which is preliminary data.</text>
</comment>
<sequence length="244" mass="26998">MLSADETRREETSYSPKQAMGWTRLHSWIFIIIVALGVGVIAMQNRYHYLSPLGLGKAYRIDKLFGGIQEFDPSAGWITAQLAAPPPSPALSMMEPPGASVGSRAVPMNMPAPAPPTEVPAPAHPTERGFQEQPAAPSPPPPAAPAPEQTAAKPAVKETPELSKEEKFQKFQKLFPQFGQEEFQLANDDLYPDWKANVAKSGTWDQFLNVYRDFVQWWLDAGSPPEPGFKLWKDFLASRQPAEK</sequence>
<feature type="compositionally biased region" description="Pro residues" evidence="1">
    <location>
        <begin position="136"/>
        <end position="145"/>
    </location>
</feature>
<dbReference type="AlphaFoldDB" id="A0A7C4EQX9"/>
<name>A0A7C4EQX9_9BACT</name>